<dbReference type="EMBL" id="QEOB01000003">
    <property type="protein sequence ID" value="PVX85610.1"/>
    <property type="molecule type" value="Genomic_DNA"/>
</dbReference>
<dbReference type="InterPro" id="IPR039426">
    <property type="entry name" value="TonB-dep_rcpt-like"/>
</dbReference>
<feature type="domain" description="TonB-dependent receptor plug" evidence="14">
    <location>
        <begin position="80"/>
        <end position="174"/>
    </location>
</feature>
<evidence type="ECO:0000256" key="1">
    <source>
        <dbReference type="ARBA" id="ARBA00004571"/>
    </source>
</evidence>
<evidence type="ECO:0000256" key="3">
    <source>
        <dbReference type="ARBA" id="ARBA00022448"/>
    </source>
</evidence>
<accession>A0ABX5KUB6</accession>
<evidence type="ECO:0000256" key="12">
    <source>
        <dbReference type="ARBA" id="ARBA00023237"/>
    </source>
</evidence>
<comment type="subcellular location">
    <subcellularLocation>
        <location evidence="1 13">Cell outer membrane</location>
        <topology evidence="1 13">Multi-pass membrane protein</topology>
    </subcellularLocation>
</comment>
<comment type="similarity">
    <text evidence="2 13">Belongs to the TonB-dependent receptor family.</text>
</comment>
<keyword evidence="6 13" id="KW-0812">Transmembrane</keyword>
<comment type="caution">
    <text evidence="15">The sequence shown here is derived from an EMBL/GenBank/DDBJ whole genome shotgun (WGS) entry which is preliminary data.</text>
</comment>
<evidence type="ECO:0000256" key="7">
    <source>
        <dbReference type="ARBA" id="ARBA00022729"/>
    </source>
</evidence>
<protein>
    <submittedName>
        <fullName evidence="15">TonB-dependent receptor-like protein</fullName>
    </submittedName>
</protein>
<evidence type="ECO:0000256" key="5">
    <source>
        <dbReference type="ARBA" id="ARBA00022496"/>
    </source>
</evidence>
<evidence type="ECO:0000256" key="11">
    <source>
        <dbReference type="ARBA" id="ARBA00023170"/>
    </source>
</evidence>
<keyword evidence="16" id="KW-1185">Reference proteome</keyword>
<dbReference type="InterPro" id="IPR036942">
    <property type="entry name" value="Beta-barrel_TonB_sf"/>
</dbReference>
<evidence type="ECO:0000256" key="4">
    <source>
        <dbReference type="ARBA" id="ARBA00022452"/>
    </source>
</evidence>
<dbReference type="InterPro" id="IPR037066">
    <property type="entry name" value="Plug_dom_sf"/>
</dbReference>
<name>A0ABX5KUB6_9BURK</name>
<evidence type="ECO:0000256" key="10">
    <source>
        <dbReference type="ARBA" id="ARBA00023136"/>
    </source>
</evidence>
<keyword evidence="3 13" id="KW-0813">Transport</keyword>
<dbReference type="SUPFAM" id="SSF56935">
    <property type="entry name" value="Porins"/>
    <property type="match status" value="1"/>
</dbReference>
<dbReference type="Pfam" id="PF07715">
    <property type="entry name" value="Plug"/>
    <property type="match status" value="1"/>
</dbReference>
<evidence type="ECO:0000259" key="14">
    <source>
        <dbReference type="Pfam" id="PF07715"/>
    </source>
</evidence>
<keyword evidence="8" id="KW-0408">Iron</keyword>
<evidence type="ECO:0000256" key="9">
    <source>
        <dbReference type="ARBA" id="ARBA00023065"/>
    </source>
</evidence>
<proteinExistence type="inferred from homology"/>
<keyword evidence="5" id="KW-0410">Iron transport</keyword>
<keyword evidence="7" id="KW-0732">Signal</keyword>
<keyword evidence="4 13" id="KW-1134">Transmembrane beta strand</keyword>
<keyword evidence="9" id="KW-0406">Ion transport</keyword>
<keyword evidence="11" id="KW-0675">Receptor</keyword>
<gene>
    <name evidence="15" type="ORF">C7402_103187</name>
</gene>
<reference evidence="15 16" key="1">
    <citation type="submission" date="2018-05" db="EMBL/GenBank/DDBJ databases">
        <title>Genomic Encyclopedia of Type Strains, Phase IV (KMG-V): Genome sequencing to study the core and pangenomes of soil and plant-associated prokaryotes.</title>
        <authorList>
            <person name="Whitman W."/>
        </authorList>
    </citation>
    <scope>NUCLEOTIDE SEQUENCE [LARGE SCALE GENOMIC DNA]</scope>
    <source>
        <strain evidence="15 16">SCZa-39</strain>
    </source>
</reference>
<evidence type="ECO:0000313" key="15">
    <source>
        <dbReference type="EMBL" id="PVX85610.1"/>
    </source>
</evidence>
<keyword evidence="12 13" id="KW-0998">Cell outer membrane</keyword>
<evidence type="ECO:0000313" key="16">
    <source>
        <dbReference type="Proteomes" id="UP000245712"/>
    </source>
</evidence>
<evidence type="ECO:0000256" key="6">
    <source>
        <dbReference type="ARBA" id="ARBA00022692"/>
    </source>
</evidence>
<dbReference type="Proteomes" id="UP000245712">
    <property type="component" value="Unassembled WGS sequence"/>
</dbReference>
<sequence>MRRRPIPILQSCPNEAAKVHGAAMASTAASSATTEVAAPADSGADAPSLPAIRITANRYRFSASDTALDVRSATRTDTPLLEVPQSVQVLPRTLIEEQDARTQADALVNVSGVVPSQPEENLFVASIVRGFPAEAYMDGLPMYGMSAANSPASLVGVEQIVVLKGPASTLYGGGLGSPLGGLINIESEWPASEAGGYVAMRTGSYGTVNPYFDLTGPLTSSINARIAGEYHSNGSWIDQVKGERWSVKPSVSFQLDPKTVLLVQGQFNHSSQLEYSGLPAAQALAGELDRHAFPGAPIGQPRTTIDDEHHRILPLDIRSQRDDRLL</sequence>
<dbReference type="PANTHER" id="PTHR32552">
    <property type="entry name" value="FERRICHROME IRON RECEPTOR-RELATED"/>
    <property type="match status" value="1"/>
</dbReference>
<evidence type="ECO:0000256" key="13">
    <source>
        <dbReference type="PROSITE-ProRule" id="PRU01360"/>
    </source>
</evidence>
<evidence type="ECO:0000256" key="2">
    <source>
        <dbReference type="ARBA" id="ARBA00009810"/>
    </source>
</evidence>
<dbReference type="PROSITE" id="PS52016">
    <property type="entry name" value="TONB_DEPENDENT_REC_3"/>
    <property type="match status" value="1"/>
</dbReference>
<dbReference type="Gene3D" id="2.40.170.20">
    <property type="entry name" value="TonB-dependent receptor, beta-barrel domain"/>
    <property type="match status" value="1"/>
</dbReference>
<organism evidence="15 16">
    <name type="scientific">Paraburkholderia unamae</name>
    <dbReference type="NCBI Taxonomy" id="219649"/>
    <lineage>
        <taxon>Bacteria</taxon>
        <taxon>Pseudomonadati</taxon>
        <taxon>Pseudomonadota</taxon>
        <taxon>Betaproteobacteria</taxon>
        <taxon>Burkholderiales</taxon>
        <taxon>Burkholderiaceae</taxon>
        <taxon>Paraburkholderia</taxon>
    </lineage>
</organism>
<dbReference type="PANTHER" id="PTHR32552:SF68">
    <property type="entry name" value="FERRICHROME OUTER MEMBRANE TRANSPORTER_PHAGE RECEPTOR"/>
    <property type="match status" value="1"/>
</dbReference>
<keyword evidence="10 13" id="KW-0472">Membrane</keyword>
<evidence type="ECO:0000256" key="8">
    <source>
        <dbReference type="ARBA" id="ARBA00023004"/>
    </source>
</evidence>
<dbReference type="Gene3D" id="2.170.130.10">
    <property type="entry name" value="TonB-dependent receptor, plug domain"/>
    <property type="match status" value="1"/>
</dbReference>
<dbReference type="InterPro" id="IPR012910">
    <property type="entry name" value="Plug_dom"/>
</dbReference>